<dbReference type="Proteomes" id="UP001176961">
    <property type="component" value="Unassembled WGS sequence"/>
</dbReference>
<keyword evidence="4 7" id="KW-0812">Transmembrane</keyword>
<evidence type="ECO:0000313" key="10">
    <source>
        <dbReference type="Proteomes" id="UP001176961"/>
    </source>
</evidence>
<dbReference type="GO" id="GO:0007040">
    <property type="term" value="P:lysosome organization"/>
    <property type="evidence" value="ECO:0007669"/>
    <property type="project" value="TreeGrafter"/>
</dbReference>
<dbReference type="PIRSF" id="PIRSF015974">
    <property type="entry name" value="CLN3_BTN1"/>
    <property type="match status" value="1"/>
</dbReference>
<feature type="transmembrane region" description="Helical" evidence="7">
    <location>
        <begin position="73"/>
        <end position="93"/>
    </location>
</feature>
<keyword evidence="3" id="KW-0813">Transport</keyword>
<feature type="transmembrane region" description="Helical" evidence="7">
    <location>
        <begin position="412"/>
        <end position="434"/>
    </location>
</feature>
<feature type="transmembrane region" description="Helical" evidence="7">
    <location>
        <begin position="155"/>
        <end position="176"/>
    </location>
</feature>
<evidence type="ECO:0000256" key="7">
    <source>
        <dbReference type="RuleBase" id="RU361113"/>
    </source>
</evidence>
<comment type="similarity">
    <text evidence="2 7">Belongs to the battenin family.</text>
</comment>
<evidence type="ECO:0000256" key="1">
    <source>
        <dbReference type="ARBA" id="ARBA00004127"/>
    </source>
</evidence>
<feature type="region of interest" description="Disordered" evidence="8">
    <location>
        <begin position="225"/>
        <end position="245"/>
    </location>
</feature>
<dbReference type="EMBL" id="CATQJL010000316">
    <property type="protein sequence ID" value="CAJ0607637.1"/>
    <property type="molecule type" value="Genomic_DNA"/>
</dbReference>
<evidence type="ECO:0000256" key="8">
    <source>
        <dbReference type="SAM" id="MobiDB-lite"/>
    </source>
</evidence>
<name>A0AA36HBM4_CYLNA</name>
<sequence length="435" mass="47837">MTTEKARSSAWRNLVSFCIFGLCNNFAYIVMLSAAQDILKKNEHESYVIENATEVTCVPKITTRICSPTSTGVVLLCNIIPCLLIKLLCPFIMHRVPYWLRHSTVCFTQASSLIITAFADSVPLALVGVCLASFSSGLGETTYLGLAGHYSKQTIATWSSGTGMAGLVGSFSYAGLTDRHLLGLTPAQAMLVMLVVPALFMFTYFMLLEHTDMMKQVSFRKSKSGKSIDLGKNNKSSAEGSLKTSSSTSSAVTLTTPMTFAERIALAKCLLRYMIPLFLVYFAEYLINQGLLELIIFDCSHGFGTTPAAQYRWYQVLYQIGVFVSRSSINFIQLNMLLIAMMPGLQLLNTVLFLFNAIYAFLPNFAVVAGLVLYEGLIGGGSYVNTFHHIHKKVEPTIREFALSTVSLADSFGIMLAAFAAIPVHNAICAMQWYR</sequence>
<evidence type="ECO:0000256" key="5">
    <source>
        <dbReference type="ARBA" id="ARBA00022989"/>
    </source>
</evidence>
<organism evidence="9 10">
    <name type="scientific">Cylicocyclus nassatus</name>
    <name type="common">Nematode worm</name>
    <dbReference type="NCBI Taxonomy" id="53992"/>
    <lineage>
        <taxon>Eukaryota</taxon>
        <taxon>Metazoa</taxon>
        <taxon>Ecdysozoa</taxon>
        <taxon>Nematoda</taxon>
        <taxon>Chromadorea</taxon>
        <taxon>Rhabditida</taxon>
        <taxon>Rhabditina</taxon>
        <taxon>Rhabditomorpha</taxon>
        <taxon>Strongyloidea</taxon>
        <taxon>Strongylidae</taxon>
        <taxon>Cylicocyclus</taxon>
    </lineage>
</organism>
<dbReference type="PANTHER" id="PTHR10981">
    <property type="entry name" value="BATTENIN"/>
    <property type="match status" value="1"/>
</dbReference>
<dbReference type="AlphaFoldDB" id="A0AA36HBM4"/>
<dbReference type="Pfam" id="PF02487">
    <property type="entry name" value="CLN3"/>
    <property type="match status" value="1"/>
</dbReference>
<keyword evidence="6 7" id="KW-0472">Membrane</keyword>
<dbReference type="Gene3D" id="1.20.1250.20">
    <property type="entry name" value="MFS general substrate transporter like domains"/>
    <property type="match status" value="1"/>
</dbReference>
<dbReference type="GO" id="GO:0051453">
    <property type="term" value="P:regulation of intracellular pH"/>
    <property type="evidence" value="ECO:0007669"/>
    <property type="project" value="TreeGrafter"/>
</dbReference>
<proteinExistence type="inferred from homology"/>
<dbReference type="InterPro" id="IPR018460">
    <property type="entry name" value="Battenin_disease_Cln3_subgr"/>
</dbReference>
<evidence type="ECO:0000256" key="2">
    <source>
        <dbReference type="ARBA" id="ARBA00007467"/>
    </source>
</evidence>
<dbReference type="GO" id="GO:0005765">
    <property type="term" value="C:lysosomal membrane"/>
    <property type="evidence" value="ECO:0007669"/>
    <property type="project" value="UniProtKB-SubCell"/>
</dbReference>
<dbReference type="InterPro" id="IPR036259">
    <property type="entry name" value="MFS_trans_sf"/>
</dbReference>
<reference evidence="9" key="1">
    <citation type="submission" date="2023-07" db="EMBL/GenBank/DDBJ databases">
        <authorList>
            <consortium name="CYATHOMIX"/>
        </authorList>
    </citation>
    <scope>NUCLEOTIDE SEQUENCE</scope>
    <source>
        <strain evidence="9">N/A</strain>
    </source>
</reference>
<feature type="transmembrane region" description="Helical" evidence="7">
    <location>
        <begin position="316"/>
        <end position="339"/>
    </location>
</feature>
<dbReference type="InterPro" id="IPR003492">
    <property type="entry name" value="Battenin_disease_Cln3"/>
</dbReference>
<dbReference type="PANTHER" id="PTHR10981:SF0">
    <property type="entry name" value="BATTENIN"/>
    <property type="match status" value="1"/>
</dbReference>
<comment type="subcellular location">
    <subcellularLocation>
        <location evidence="1">Endomembrane system</location>
        <topology evidence="1">Multi-pass membrane protein</topology>
    </subcellularLocation>
    <subcellularLocation>
        <location evidence="7">Lysosome membrane</location>
        <topology evidence="7">Multi-pass membrane protein</topology>
    </subcellularLocation>
</comment>
<dbReference type="SUPFAM" id="SSF103473">
    <property type="entry name" value="MFS general substrate transporter"/>
    <property type="match status" value="1"/>
</dbReference>
<feature type="transmembrane region" description="Helical" evidence="7">
    <location>
        <begin position="14"/>
        <end position="35"/>
    </location>
</feature>
<protein>
    <recommendedName>
        <fullName evidence="7">Battenin</fullName>
    </recommendedName>
</protein>
<evidence type="ECO:0000313" key="9">
    <source>
        <dbReference type="EMBL" id="CAJ0607637.1"/>
    </source>
</evidence>
<evidence type="ECO:0000256" key="3">
    <source>
        <dbReference type="ARBA" id="ARBA00022448"/>
    </source>
</evidence>
<comment type="caution">
    <text evidence="9">The sequence shown here is derived from an EMBL/GenBank/DDBJ whole genome shotgun (WGS) entry which is preliminary data.</text>
</comment>
<feature type="transmembrane region" description="Helical" evidence="7">
    <location>
        <begin position="351"/>
        <end position="374"/>
    </location>
</feature>
<feature type="compositionally biased region" description="Low complexity" evidence="8">
    <location>
        <begin position="235"/>
        <end position="245"/>
    </location>
</feature>
<dbReference type="GO" id="GO:0012505">
    <property type="term" value="C:endomembrane system"/>
    <property type="evidence" value="ECO:0007669"/>
    <property type="project" value="UniProtKB-SubCell"/>
</dbReference>
<feature type="transmembrane region" description="Helical" evidence="7">
    <location>
        <begin position="188"/>
        <end position="208"/>
    </location>
</feature>
<keyword evidence="7" id="KW-0458">Lysosome</keyword>
<feature type="transmembrane region" description="Helical" evidence="7">
    <location>
        <begin position="273"/>
        <end position="296"/>
    </location>
</feature>
<evidence type="ECO:0000256" key="6">
    <source>
        <dbReference type="ARBA" id="ARBA00023136"/>
    </source>
</evidence>
<dbReference type="PRINTS" id="PR01315">
    <property type="entry name" value="BATTENIN"/>
</dbReference>
<keyword evidence="5 7" id="KW-1133">Transmembrane helix</keyword>
<evidence type="ECO:0000256" key="4">
    <source>
        <dbReference type="ARBA" id="ARBA00022692"/>
    </source>
</evidence>
<keyword evidence="10" id="KW-1185">Reference proteome</keyword>
<accession>A0AA36HBM4</accession>
<gene>
    <name evidence="9" type="ORF">CYNAS_LOCUS19620</name>
</gene>